<evidence type="ECO:0000313" key="8">
    <source>
        <dbReference type="Proteomes" id="UP000265509"/>
    </source>
</evidence>
<dbReference type="PANTHER" id="PTHR23530:SF1">
    <property type="entry name" value="PERMEASE, MAJOR FACILITATOR SUPERFAMILY-RELATED"/>
    <property type="match status" value="1"/>
</dbReference>
<dbReference type="InterPro" id="IPR011701">
    <property type="entry name" value="MFS"/>
</dbReference>
<dbReference type="RefSeq" id="WP_117955631.1">
    <property type="nucleotide sequence ID" value="NZ_QRAN01000014.1"/>
</dbReference>
<evidence type="ECO:0000256" key="2">
    <source>
        <dbReference type="ARBA" id="ARBA00022692"/>
    </source>
</evidence>
<keyword evidence="2 5" id="KW-0812">Transmembrane</keyword>
<dbReference type="InterPro" id="IPR005829">
    <property type="entry name" value="Sugar_transporter_CS"/>
</dbReference>
<dbReference type="Gene3D" id="1.20.1250.20">
    <property type="entry name" value="MFS general substrate transporter like domains"/>
    <property type="match status" value="1"/>
</dbReference>
<feature type="transmembrane region" description="Helical" evidence="5">
    <location>
        <begin position="96"/>
        <end position="119"/>
    </location>
</feature>
<proteinExistence type="predicted"/>
<accession>A0A3L7DVL3</accession>
<dbReference type="PANTHER" id="PTHR23530">
    <property type="entry name" value="TRANSPORT PROTEIN-RELATED"/>
    <property type="match status" value="1"/>
</dbReference>
<dbReference type="Pfam" id="PF07690">
    <property type="entry name" value="MFS_1"/>
    <property type="match status" value="1"/>
</dbReference>
<dbReference type="InterPro" id="IPR053160">
    <property type="entry name" value="MFS_DHA3_Transporter"/>
</dbReference>
<comment type="subcellular location">
    <subcellularLocation>
        <location evidence="1">Membrane</location>
        <topology evidence="1">Multi-pass membrane protein</topology>
    </subcellularLocation>
</comment>
<keyword evidence="3 5" id="KW-1133">Transmembrane helix</keyword>
<evidence type="ECO:0000259" key="6">
    <source>
        <dbReference type="PROSITE" id="PS50850"/>
    </source>
</evidence>
<reference evidence="7 8" key="1">
    <citation type="submission" date="2018-07" db="EMBL/GenBank/DDBJ databases">
        <title>Halioglobus sp. genome submission.</title>
        <authorList>
            <person name="Ye M.-Q."/>
            <person name="Du Z.-J."/>
        </authorList>
    </citation>
    <scope>NUCLEOTIDE SEQUENCE [LARGE SCALE GENOMIC DNA]</scope>
    <source>
        <strain evidence="7 8">U0301</strain>
    </source>
</reference>
<feature type="transmembrane region" description="Helical" evidence="5">
    <location>
        <begin position="254"/>
        <end position="274"/>
    </location>
</feature>
<feature type="transmembrane region" description="Helical" evidence="5">
    <location>
        <begin position="286"/>
        <end position="304"/>
    </location>
</feature>
<dbReference type="GO" id="GO:0022857">
    <property type="term" value="F:transmembrane transporter activity"/>
    <property type="evidence" value="ECO:0007669"/>
    <property type="project" value="InterPro"/>
</dbReference>
<dbReference type="AlphaFoldDB" id="A0A3L7DVL3"/>
<sequence>MKRSLENNIKAIYLLGFFTGFMVVVPVFVPLLQGYGLSMSEVMQTQALFALTIALCEVPSGYIADLWGRRNAILVGSALNALGFFSLLWADSFVDFLIYEFILGIGFSLISGADLALLYDTEVYLQERGLGGGAGASKSLSRLIAVEAAASGAAGIAASLLLLWSMDSVVMLQAFTGFAPLLLALLLVEAPRPAGAEASTGGHGANARRIVDLLLFGKPVVFWTAFAIAVFGLLAVYVFWIYQKYWEIQGIPLASFGYIWAAFALTVSLSARYSEALERLLGYRQLLVLIAVLPLVGLLGMAFGGGWLGVMFGFAIQVSRGLSMTLFYEALNRRVPGEFRATVNSLVSLGVRSTFIVTGPILGMALDRHGVQPTLLGLVVIFTPLMGLVLVPLVLKISREQAEAAPLSPAPSAAVL</sequence>
<dbReference type="EMBL" id="QRAN01000014">
    <property type="protein sequence ID" value="RLQ21344.1"/>
    <property type="molecule type" value="Genomic_DNA"/>
</dbReference>
<evidence type="ECO:0000256" key="1">
    <source>
        <dbReference type="ARBA" id="ARBA00004141"/>
    </source>
</evidence>
<keyword evidence="8" id="KW-1185">Reference proteome</keyword>
<evidence type="ECO:0000256" key="4">
    <source>
        <dbReference type="ARBA" id="ARBA00023136"/>
    </source>
</evidence>
<protein>
    <submittedName>
        <fullName evidence="7">MFS transporter</fullName>
    </submittedName>
</protein>
<name>A0A3L7DVL3_9GAMM</name>
<feature type="transmembrane region" description="Helical" evidence="5">
    <location>
        <begin position="375"/>
        <end position="395"/>
    </location>
</feature>
<dbReference type="InterPro" id="IPR020846">
    <property type="entry name" value="MFS_dom"/>
</dbReference>
<feature type="transmembrane region" description="Helical" evidence="5">
    <location>
        <begin position="170"/>
        <end position="188"/>
    </location>
</feature>
<dbReference type="OrthoDB" id="9816124at2"/>
<dbReference type="PROSITE" id="PS00216">
    <property type="entry name" value="SUGAR_TRANSPORT_1"/>
    <property type="match status" value="1"/>
</dbReference>
<organism evidence="7 8">
    <name type="scientific">Seongchinamella sediminis</name>
    <dbReference type="NCBI Taxonomy" id="2283635"/>
    <lineage>
        <taxon>Bacteria</taxon>
        <taxon>Pseudomonadati</taxon>
        <taxon>Pseudomonadota</taxon>
        <taxon>Gammaproteobacteria</taxon>
        <taxon>Cellvibrionales</taxon>
        <taxon>Halieaceae</taxon>
        <taxon>Seongchinamella</taxon>
    </lineage>
</organism>
<dbReference type="InterPro" id="IPR036259">
    <property type="entry name" value="MFS_trans_sf"/>
</dbReference>
<feature type="transmembrane region" description="Helical" evidence="5">
    <location>
        <begin position="220"/>
        <end position="242"/>
    </location>
</feature>
<evidence type="ECO:0000313" key="7">
    <source>
        <dbReference type="EMBL" id="RLQ21344.1"/>
    </source>
</evidence>
<keyword evidence="4 5" id="KW-0472">Membrane</keyword>
<dbReference type="Proteomes" id="UP000265509">
    <property type="component" value="Unassembled WGS sequence"/>
</dbReference>
<feature type="domain" description="Major facilitator superfamily (MFS) profile" evidence="6">
    <location>
        <begin position="4"/>
        <end position="399"/>
    </location>
</feature>
<feature type="transmembrane region" description="Helical" evidence="5">
    <location>
        <begin position="47"/>
        <end position="64"/>
    </location>
</feature>
<comment type="caution">
    <text evidence="7">The sequence shown here is derived from an EMBL/GenBank/DDBJ whole genome shotgun (WGS) entry which is preliminary data.</text>
</comment>
<evidence type="ECO:0000256" key="3">
    <source>
        <dbReference type="ARBA" id="ARBA00022989"/>
    </source>
</evidence>
<dbReference type="PROSITE" id="PS50850">
    <property type="entry name" value="MFS"/>
    <property type="match status" value="1"/>
</dbReference>
<feature type="transmembrane region" description="Helical" evidence="5">
    <location>
        <begin position="71"/>
        <end position="90"/>
    </location>
</feature>
<gene>
    <name evidence="7" type="ORF">DWB85_13580</name>
</gene>
<evidence type="ECO:0000256" key="5">
    <source>
        <dbReference type="SAM" id="Phobius"/>
    </source>
</evidence>
<dbReference type="SUPFAM" id="SSF103473">
    <property type="entry name" value="MFS general substrate transporter"/>
    <property type="match status" value="1"/>
</dbReference>
<feature type="transmembrane region" description="Helical" evidence="5">
    <location>
        <begin position="140"/>
        <end position="164"/>
    </location>
</feature>
<feature type="transmembrane region" description="Helical" evidence="5">
    <location>
        <begin position="12"/>
        <end position="35"/>
    </location>
</feature>
<dbReference type="GO" id="GO:0016020">
    <property type="term" value="C:membrane"/>
    <property type="evidence" value="ECO:0007669"/>
    <property type="project" value="UniProtKB-SubCell"/>
</dbReference>